<dbReference type="Gene3D" id="3.30.160.390">
    <property type="entry name" value="Integrase, DNA-binding domain"/>
    <property type="match status" value="1"/>
</dbReference>
<dbReference type="InterPro" id="IPR025166">
    <property type="entry name" value="Integrase_DNA_bind_dom"/>
</dbReference>
<protein>
    <submittedName>
        <fullName evidence="6">Tyrosine-type recombinase/integrase</fullName>
    </submittedName>
</protein>
<dbReference type="PANTHER" id="PTHR30629">
    <property type="entry name" value="PROPHAGE INTEGRASE"/>
    <property type="match status" value="1"/>
</dbReference>
<keyword evidence="3" id="KW-0238">DNA-binding</keyword>
<dbReference type="CDD" id="cd00796">
    <property type="entry name" value="INT_Rci_Hp1_C"/>
    <property type="match status" value="1"/>
</dbReference>
<dbReference type="AlphaFoldDB" id="A0A963YVH0"/>
<dbReference type="GO" id="GO:0003677">
    <property type="term" value="F:DNA binding"/>
    <property type="evidence" value="ECO:0007669"/>
    <property type="project" value="UniProtKB-KW"/>
</dbReference>
<evidence type="ECO:0000256" key="2">
    <source>
        <dbReference type="ARBA" id="ARBA00022908"/>
    </source>
</evidence>
<keyword evidence="7" id="KW-1185">Reference proteome</keyword>
<reference evidence="6" key="1">
    <citation type="journal article" date="2021" name="Microorganisms">
        <title>Acidisoma silvae sp. nov. and Acidisomacellulosilytica sp. nov., Two Acidophilic Bacteria Isolated from Decaying Wood, Hydrolyzing Cellulose and Producing Poly-3-hydroxybutyrate.</title>
        <authorList>
            <person name="Mieszkin S."/>
            <person name="Pouder E."/>
            <person name="Uroz S."/>
            <person name="Simon-Colin C."/>
            <person name="Alain K."/>
        </authorList>
    </citation>
    <scope>NUCLEOTIDE SEQUENCE</scope>
    <source>
        <strain evidence="6">HW T2.11</strain>
    </source>
</reference>
<gene>
    <name evidence="6" type="ORF">ASILVAE211_20645</name>
</gene>
<dbReference type="EMBL" id="JAESVB010000015">
    <property type="protein sequence ID" value="MCB8877616.1"/>
    <property type="molecule type" value="Genomic_DNA"/>
</dbReference>
<organism evidence="6 7">
    <name type="scientific">Acidisoma silvae</name>
    <dbReference type="NCBI Taxonomy" id="2802396"/>
    <lineage>
        <taxon>Bacteria</taxon>
        <taxon>Pseudomonadati</taxon>
        <taxon>Pseudomonadota</taxon>
        <taxon>Alphaproteobacteria</taxon>
        <taxon>Acetobacterales</taxon>
        <taxon>Acidocellaceae</taxon>
        <taxon>Acidisoma</taxon>
    </lineage>
</organism>
<reference evidence="6" key="2">
    <citation type="submission" date="2021-01" db="EMBL/GenBank/DDBJ databases">
        <authorList>
            <person name="Mieszkin S."/>
            <person name="Pouder E."/>
            <person name="Alain K."/>
        </authorList>
    </citation>
    <scope>NUCLEOTIDE SEQUENCE</scope>
    <source>
        <strain evidence="6">HW T2.11</strain>
    </source>
</reference>
<dbReference type="Proteomes" id="UP000708298">
    <property type="component" value="Unassembled WGS sequence"/>
</dbReference>
<sequence>MADRKRIGVREIKALQPNEEVWDATVTGFGARRQRSAAVAYVLLYRTKEGRQRRLTIGRHGAPWTPDEAREEAQRMLGVVAQGGDPAAVKKAKRSAATVTELCDLYLEEAEAGRILTRRGVAKKSTTLGTDRSRVTAHIKPLIGSMKVPAVTRQDVETFMHKIAEGESKVRKPTGKKRGLSNVRGGKGASSRTIGLLGAIFTFAVREGLRTDNPVRGVVRYADGQKERRLSDDEYRALGEGLVAGSDIWPPALAATWFLALTGWRSGEAIGLRWKDVDLTRRTATLPDTKTGTSMRPLSQAACNVLAAQDRKGADALVFPPSKGKGTMSGFPGFVARVAKLGELPADITPHVLRHSFASVAADLGYSEPTIAALIGHKGMTITSRYVHSADAVLLAAADKVAEKVAGMMVANQPNSKA</sequence>
<dbReference type="InterPro" id="IPR038488">
    <property type="entry name" value="Integrase_DNA-bd_sf"/>
</dbReference>
<evidence type="ECO:0000313" key="6">
    <source>
        <dbReference type="EMBL" id="MCB8877616.1"/>
    </source>
</evidence>
<keyword evidence="4" id="KW-0233">DNA recombination</keyword>
<evidence type="ECO:0000259" key="5">
    <source>
        <dbReference type="PROSITE" id="PS51898"/>
    </source>
</evidence>
<evidence type="ECO:0000313" key="7">
    <source>
        <dbReference type="Proteomes" id="UP000708298"/>
    </source>
</evidence>
<name>A0A963YVH0_9PROT</name>
<dbReference type="Gene3D" id="1.10.150.130">
    <property type="match status" value="1"/>
</dbReference>
<dbReference type="GO" id="GO:0006310">
    <property type="term" value="P:DNA recombination"/>
    <property type="evidence" value="ECO:0007669"/>
    <property type="project" value="UniProtKB-KW"/>
</dbReference>
<keyword evidence="2" id="KW-0229">DNA integration</keyword>
<evidence type="ECO:0000256" key="1">
    <source>
        <dbReference type="ARBA" id="ARBA00008857"/>
    </source>
</evidence>
<dbReference type="InterPro" id="IPR010998">
    <property type="entry name" value="Integrase_recombinase_N"/>
</dbReference>
<dbReference type="GO" id="GO:0015074">
    <property type="term" value="P:DNA integration"/>
    <property type="evidence" value="ECO:0007669"/>
    <property type="project" value="UniProtKB-KW"/>
</dbReference>
<dbReference type="SUPFAM" id="SSF56349">
    <property type="entry name" value="DNA breaking-rejoining enzymes"/>
    <property type="match status" value="1"/>
</dbReference>
<feature type="domain" description="Tyr recombinase" evidence="5">
    <location>
        <begin position="225"/>
        <end position="399"/>
    </location>
</feature>
<comment type="similarity">
    <text evidence="1">Belongs to the 'phage' integrase family.</text>
</comment>
<evidence type="ECO:0000256" key="3">
    <source>
        <dbReference type="ARBA" id="ARBA00023125"/>
    </source>
</evidence>
<comment type="caution">
    <text evidence="6">The sequence shown here is derived from an EMBL/GenBank/DDBJ whole genome shotgun (WGS) entry which is preliminary data.</text>
</comment>
<dbReference type="PANTHER" id="PTHR30629:SF2">
    <property type="entry name" value="PROPHAGE INTEGRASE INTS-RELATED"/>
    <property type="match status" value="1"/>
</dbReference>
<dbReference type="InterPro" id="IPR011010">
    <property type="entry name" value="DNA_brk_join_enz"/>
</dbReference>
<accession>A0A963YVH0</accession>
<dbReference type="InterPro" id="IPR050808">
    <property type="entry name" value="Phage_Integrase"/>
</dbReference>
<evidence type="ECO:0000256" key="4">
    <source>
        <dbReference type="ARBA" id="ARBA00023172"/>
    </source>
</evidence>
<dbReference type="RefSeq" id="WP_227323263.1">
    <property type="nucleotide sequence ID" value="NZ_JAESVB010000015.1"/>
</dbReference>
<dbReference type="PROSITE" id="PS51898">
    <property type="entry name" value="TYR_RECOMBINASE"/>
    <property type="match status" value="1"/>
</dbReference>
<dbReference type="Gene3D" id="1.10.443.10">
    <property type="entry name" value="Intergrase catalytic core"/>
    <property type="match status" value="1"/>
</dbReference>
<dbReference type="Pfam" id="PF00589">
    <property type="entry name" value="Phage_integrase"/>
    <property type="match status" value="1"/>
</dbReference>
<dbReference type="Pfam" id="PF13356">
    <property type="entry name" value="Arm-DNA-bind_3"/>
    <property type="match status" value="1"/>
</dbReference>
<dbReference type="InterPro" id="IPR013762">
    <property type="entry name" value="Integrase-like_cat_sf"/>
</dbReference>
<dbReference type="InterPro" id="IPR002104">
    <property type="entry name" value="Integrase_catalytic"/>
</dbReference>
<proteinExistence type="inferred from homology"/>